<feature type="domain" description="Protein kinase" evidence="18">
    <location>
        <begin position="528"/>
        <end position="817"/>
    </location>
</feature>
<evidence type="ECO:0000313" key="20">
    <source>
        <dbReference type="EMBL" id="OQV16974.1"/>
    </source>
</evidence>
<keyword evidence="6" id="KW-0547">Nucleotide-binding</keyword>
<dbReference type="InterPro" id="IPR001828">
    <property type="entry name" value="ANF_lig-bd_rcpt"/>
</dbReference>
<dbReference type="Gene3D" id="3.40.50.2300">
    <property type="match status" value="2"/>
</dbReference>
<dbReference type="GO" id="GO:0035556">
    <property type="term" value="P:intracellular signal transduction"/>
    <property type="evidence" value="ECO:0007669"/>
    <property type="project" value="InterPro"/>
</dbReference>
<keyword evidence="12 14" id="KW-0456">Lyase</keyword>
<dbReference type="GO" id="GO:0005886">
    <property type="term" value="C:plasma membrane"/>
    <property type="evidence" value="ECO:0007669"/>
    <property type="project" value="TreeGrafter"/>
</dbReference>
<dbReference type="AlphaFoldDB" id="A0A1W0WP40"/>
<dbReference type="GO" id="GO:0005525">
    <property type="term" value="F:GTP binding"/>
    <property type="evidence" value="ECO:0007669"/>
    <property type="project" value="UniProtKB-KW"/>
</dbReference>
<dbReference type="SUPFAM" id="SSF56112">
    <property type="entry name" value="Protein kinase-like (PK-like)"/>
    <property type="match status" value="1"/>
</dbReference>
<keyword evidence="11" id="KW-0325">Glycoprotein</keyword>
<dbReference type="GO" id="GO:0001653">
    <property type="term" value="F:peptide receptor activity"/>
    <property type="evidence" value="ECO:0007669"/>
    <property type="project" value="TreeGrafter"/>
</dbReference>
<protein>
    <recommendedName>
        <fullName evidence="3 15">Guanylate cyclase</fullName>
        <ecNumber evidence="3 15">4.6.1.2</ecNumber>
    </recommendedName>
</protein>
<dbReference type="GO" id="GO:0005524">
    <property type="term" value="F:ATP binding"/>
    <property type="evidence" value="ECO:0007669"/>
    <property type="project" value="InterPro"/>
</dbReference>
<dbReference type="InterPro" id="IPR018297">
    <property type="entry name" value="A/G_cyclase_CS"/>
</dbReference>
<dbReference type="GO" id="GO:0004016">
    <property type="term" value="F:adenylate cyclase activity"/>
    <property type="evidence" value="ECO:0007669"/>
    <property type="project" value="TreeGrafter"/>
</dbReference>
<keyword evidence="5 17" id="KW-0732">Signal</keyword>
<feature type="signal peptide" evidence="17">
    <location>
        <begin position="1"/>
        <end position="22"/>
    </location>
</feature>
<evidence type="ECO:0000256" key="7">
    <source>
        <dbReference type="ARBA" id="ARBA00022989"/>
    </source>
</evidence>
<dbReference type="PANTHER" id="PTHR11920">
    <property type="entry name" value="GUANYLYL CYCLASE"/>
    <property type="match status" value="1"/>
</dbReference>
<proteinExistence type="inferred from homology"/>
<dbReference type="FunFam" id="3.30.70.1230:FF:000004">
    <property type="entry name" value="Guanylate cyclase"/>
    <property type="match status" value="1"/>
</dbReference>
<dbReference type="PROSITE" id="PS50011">
    <property type="entry name" value="PROTEIN_KINASE_DOM"/>
    <property type="match status" value="1"/>
</dbReference>
<evidence type="ECO:0000256" key="8">
    <source>
        <dbReference type="ARBA" id="ARBA00023134"/>
    </source>
</evidence>
<evidence type="ECO:0000256" key="3">
    <source>
        <dbReference type="ARBA" id="ARBA00012202"/>
    </source>
</evidence>
<keyword evidence="4" id="KW-0812">Transmembrane</keyword>
<evidence type="ECO:0000259" key="19">
    <source>
        <dbReference type="PROSITE" id="PS50125"/>
    </source>
</evidence>
<keyword evidence="9" id="KW-0472">Membrane</keyword>
<keyword evidence="21" id="KW-1185">Reference proteome</keyword>
<dbReference type="EC" id="4.6.1.2" evidence="3 15"/>
<evidence type="ECO:0000256" key="12">
    <source>
        <dbReference type="ARBA" id="ARBA00023239"/>
    </source>
</evidence>
<dbReference type="OrthoDB" id="1890790at2759"/>
<evidence type="ECO:0000256" key="14">
    <source>
        <dbReference type="RuleBase" id="RU000405"/>
    </source>
</evidence>
<dbReference type="SMART" id="SM00044">
    <property type="entry name" value="CYCc"/>
    <property type="match status" value="1"/>
</dbReference>
<dbReference type="Gene3D" id="3.30.70.1230">
    <property type="entry name" value="Nucleotide cyclase"/>
    <property type="match status" value="1"/>
</dbReference>
<dbReference type="InterPro" id="IPR028082">
    <property type="entry name" value="Peripla_BP_I"/>
</dbReference>
<sequence>MTNFRTLLTVTLLLCLSRGHKALTGNLTTLNVCSVIEKGQNALVYNYLRAAAAIDMAVEYANDAILPDDVRLKFFYKDGGSVCSANNKAVESALDWTKEGVQCNVYIGPGCDRAVADLYQIAAYRQVPIIGCPSANIEGNTGLRRNQMPLLIRPAYSFTDICRLVIIFLNTFNYTHTTILTDETNQFFSELGGVLTSRYRVEREDLYLNAKLLLFRSNEADEARYQALLTDAGRRSRVIVIFGNATVVRSIMVYIAIELFKSKAWGEFTWKNHDTYERDAQSAYRSLALLALYETRDQFFSEFQKEVRSRARKDYNYIFGAFEEIDPVVTSFYDAIVLYASTANKLFHSGHNLTDGLAMAEEMKNTTIDSPLGYSIDIDVDGDRTRAYSLKQMSSESGKFEDILRIDYHNFEEIWYGKFMWPGRDGLPPNAPGGFNVFVQLVAGIGGQPAAIAGIVLALMLTAVGIAGGAMSMKRANKKAVAAGLDPYWWRIQLEELQFIEGKVLLSDIIAKSISQLHNSTGNGSVVNKSIPLAGNGSQSRSNWNNARGLTAFYQAVAVCVLDVPKRTYKTSASLIKELNQVRAIIHPNLLRFIGLCLTEDSFCDRIVCELCTKGSLETILEDDKIKLDWAFKYSMLKDLTEGMTYLHSSPIASHGFLTGFNCLIDSRFVLKIANYGISAFVNPADLLAPDKKDTVREDYSLLLYRAPELLRVNMPGRGTQKGDIYSYGVILQQIILRSPPYSASTSDEVVATYNYQESPREIVFEVQAGSIPPMRPIVPRSACCPALFALMESCWAEFAMSRPPFPKIKEAVRKIVGRGSANIVDYLIARMEQYATNLEGQVAEKTLQFMAEKTRSEELLSQLLPKVIAAALTKGESVSPESYDCVSIYFSDIVGFTTICSAIAPMEVVTLLNNLYTLFDGVLESYDVYKVETIGDAYMVSSGLPVRNGKRHASEIANVSLHIRRDISSFEIPRMLKDKLQVRIGIHSGSCVAGIVGHKMPRYCLFGDTVNVASRMESTGEPMKIQTSERTKELLDNIGGFHLEERGEIYVKGKGTMKTYWLVSLLSDASMASKKEAIDTIPPFRGMDSSAADEGHNNNGR</sequence>
<feature type="chain" id="PRO_5012144875" description="Guanylate cyclase" evidence="17">
    <location>
        <begin position="23"/>
        <end position="1102"/>
    </location>
</feature>
<evidence type="ECO:0000256" key="6">
    <source>
        <dbReference type="ARBA" id="ARBA00022741"/>
    </source>
</evidence>
<dbReference type="GO" id="GO:0007168">
    <property type="term" value="P:receptor guanylyl cyclase signaling pathway"/>
    <property type="evidence" value="ECO:0007669"/>
    <property type="project" value="TreeGrafter"/>
</dbReference>
<keyword evidence="7" id="KW-1133">Transmembrane helix</keyword>
<comment type="catalytic activity">
    <reaction evidence="1 15">
        <text>GTP = 3',5'-cyclic GMP + diphosphate</text>
        <dbReference type="Rhea" id="RHEA:13665"/>
        <dbReference type="ChEBI" id="CHEBI:33019"/>
        <dbReference type="ChEBI" id="CHEBI:37565"/>
        <dbReference type="ChEBI" id="CHEBI:57746"/>
        <dbReference type="EC" id="4.6.1.2"/>
    </reaction>
</comment>
<evidence type="ECO:0000256" key="11">
    <source>
        <dbReference type="ARBA" id="ARBA00023180"/>
    </source>
</evidence>
<dbReference type="CDD" id="cd06352">
    <property type="entry name" value="PBP1_NPR_GC-like"/>
    <property type="match status" value="1"/>
</dbReference>
<evidence type="ECO:0000256" key="10">
    <source>
        <dbReference type="ARBA" id="ARBA00023170"/>
    </source>
</evidence>
<reference evidence="21" key="1">
    <citation type="submission" date="2017-01" db="EMBL/GenBank/DDBJ databases">
        <title>Comparative genomics of anhydrobiosis in the tardigrade Hypsibius dujardini.</title>
        <authorList>
            <person name="Yoshida Y."/>
            <person name="Koutsovoulos G."/>
            <person name="Laetsch D."/>
            <person name="Stevens L."/>
            <person name="Kumar S."/>
            <person name="Horikawa D."/>
            <person name="Ishino K."/>
            <person name="Komine S."/>
            <person name="Tomita M."/>
            <person name="Blaxter M."/>
            <person name="Arakawa K."/>
        </authorList>
    </citation>
    <scope>NUCLEOTIDE SEQUENCE [LARGE SCALE GENOMIC DNA]</scope>
    <source>
        <strain evidence="21">Z151</strain>
    </source>
</reference>
<evidence type="ECO:0000256" key="15">
    <source>
        <dbReference type="RuleBase" id="RU003431"/>
    </source>
</evidence>
<dbReference type="SUPFAM" id="SSF55073">
    <property type="entry name" value="Nucleotide cyclase"/>
    <property type="match status" value="1"/>
</dbReference>
<keyword evidence="10 20" id="KW-0675">Receptor</keyword>
<dbReference type="InterPro" id="IPR001245">
    <property type="entry name" value="Ser-Thr/Tyr_kinase_cat_dom"/>
</dbReference>
<dbReference type="InterPro" id="IPR001054">
    <property type="entry name" value="A/G_cyclase"/>
</dbReference>
<organism evidence="20 21">
    <name type="scientific">Hypsibius exemplaris</name>
    <name type="common">Freshwater tardigrade</name>
    <dbReference type="NCBI Taxonomy" id="2072580"/>
    <lineage>
        <taxon>Eukaryota</taxon>
        <taxon>Metazoa</taxon>
        <taxon>Ecdysozoa</taxon>
        <taxon>Tardigrada</taxon>
        <taxon>Eutardigrada</taxon>
        <taxon>Parachela</taxon>
        <taxon>Hypsibioidea</taxon>
        <taxon>Hypsibiidae</taxon>
        <taxon>Hypsibius</taxon>
    </lineage>
</organism>
<comment type="similarity">
    <text evidence="14">Belongs to the adenylyl cyclase class-4/guanylyl cyclase family.</text>
</comment>
<keyword evidence="8" id="KW-0342">GTP-binding</keyword>
<dbReference type="Proteomes" id="UP000192578">
    <property type="component" value="Unassembled WGS sequence"/>
</dbReference>
<evidence type="ECO:0000256" key="1">
    <source>
        <dbReference type="ARBA" id="ARBA00001436"/>
    </source>
</evidence>
<dbReference type="Gene3D" id="6.10.250.780">
    <property type="match status" value="1"/>
</dbReference>
<dbReference type="GO" id="GO:0004672">
    <property type="term" value="F:protein kinase activity"/>
    <property type="evidence" value="ECO:0007669"/>
    <property type="project" value="InterPro"/>
</dbReference>
<dbReference type="PROSITE" id="PS00452">
    <property type="entry name" value="GUANYLATE_CYCLASE_1"/>
    <property type="match status" value="1"/>
</dbReference>
<dbReference type="Gene3D" id="1.10.510.10">
    <property type="entry name" value="Transferase(Phosphotransferase) domain 1"/>
    <property type="match status" value="1"/>
</dbReference>
<dbReference type="PANTHER" id="PTHR11920:SF501">
    <property type="entry name" value="GUANYLATE CYCLASE 32E"/>
    <property type="match status" value="1"/>
</dbReference>
<evidence type="ECO:0000313" key="21">
    <source>
        <dbReference type="Proteomes" id="UP000192578"/>
    </source>
</evidence>
<evidence type="ECO:0000256" key="16">
    <source>
        <dbReference type="SAM" id="MobiDB-lite"/>
    </source>
</evidence>
<dbReference type="InterPro" id="IPR000719">
    <property type="entry name" value="Prot_kinase_dom"/>
</dbReference>
<gene>
    <name evidence="20" type="ORF">BV898_08979</name>
</gene>
<dbReference type="Pfam" id="PF00211">
    <property type="entry name" value="Guanylate_cyc"/>
    <property type="match status" value="1"/>
</dbReference>
<accession>A0A1W0WP40</accession>
<dbReference type="Pfam" id="PF01094">
    <property type="entry name" value="ANF_receptor"/>
    <property type="match status" value="1"/>
</dbReference>
<evidence type="ECO:0000256" key="5">
    <source>
        <dbReference type="ARBA" id="ARBA00022729"/>
    </source>
</evidence>
<evidence type="ECO:0000256" key="9">
    <source>
        <dbReference type="ARBA" id="ARBA00023136"/>
    </source>
</evidence>
<comment type="subcellular location">
    <subcellularLocation>
        <location evidence="2">Membrane</location>
        <topology evidence="2">Single-pass type I membrane protein</topology>
    </subcellularLocation>
</comment>
<evidence type="ECO:0000259" key="18">
    <source>
        <dbReference type="PROSITE" id="PS50011"/>
    </source>
</evidence>
<feature type="domain" description="Guanylate cyclase" evidence="19">
    <location>
        <begin position="888"/>
        <end position="1018"/>
    </location>
</feature>
<name>A0A1W0WP40_HYPEX</name>
<dbReference type="EMBL" id="MTYJ01000068">
    <property type="protein sequence ID" value="OQV16974.1"/>
    <property type="molecule type" value="Genomic_DNA"/>
</dbReference>
<evidence type="ECO:0000256" key="2">
    <source>
        <dbReference type="ARBA" id="ARBA00004479"/>
    </source>
</evidence>
<evidence type="ECO:0000256" key="4">
    <source>
        <dbReference type="ARBA" id="ARBA00022692"/>
    </source>
</evidence>
<evidence type="ECO:0000256" key="17">
    <source>
        <dbReference type="SAM" id="SignalP"/>
    </source>
</evidence>
<comment type="caution">
    <text evidence="20">The sequence shown here is derived from an EMBL/GenBank/DDBJ whole genome shotgun (WGS) entry which is preliminary data.</text>
</comment>
<dbReference type="PROSITE" id="PS50125">
    <property type="entry name" value="GUANYLATE_CYCLASE_2"/>
    <property type="match status" value="1"/>
</dbReference>
<dbReference type="GO" id="GO:0004383">
    <property type="term" value="F:guanylate cyclase activity"/>
    <property type="evidence" value="ECO:0007669"/>
    <property type="project" value="UniProtKB-EC"/>
</dbReference>
<keyword evidence="13 15" id="KW-0141">cGMP biosynthesis</keyword>
<dbReference type="Pfam" id="PF07714">
    <property type="entry name" value="PK_Tyr_Ser-Thr"/>
    <property type="match status" value="1"/>
</dbReference>
<evidence type="ECO:0000256" key="13">
    <source>
        <dbReference type="ARBA" id="ARBA00023293"/>
    </source>
</evidence>
<dbReference type="CDD" id="cd07302">
    <property type="entry name" value="CHD"/>
    <property type="match status" value="1"/>
</dbReference>
<dbReference type="InterPro" id="IPR011009">
    <property type="entry name" value="Kinase-like_dom_sf"/>
</dbReference>
<dbReference type="InterPro" id="IPR029787">
    <property type="entry name" value="Nucleotide_cyclase"/>
</dbReference>
<dbReference type="InterPro" id="IPR050401">
    <property type="entry name" value="Cyclic_nucleotide_synthase"/>
</dbReference>
<feature type="region of interest" description="Disordered" evidence="16">
    <location>
        <begin position="1083"/>
        <end position="1102"/>
    </location>
</feature>
<dbReference type="SUPFAM" id="SSF53822">
    <property type="entry name" value="Periplasmic binding protein-like I"/>
    <property type="match status" value="1"/>
</dbReference>